<feature type="compositionally biased region" description="Low complexity" evidence="1">
    <location>
        <begin position="172"/>
        <end position="199"/>
    </location>
</feature>
<feature type="region of interest" description="Disordered" evidence="1">
    <location>
        <begin position="1"/>
        <end position="44"/>
    </location>
</feature>
<feature type="region of interest" description="Disordered" evidence="1">
    <location>
        <begin position="159"/>
        <end position="234"/>
    </location>
</feature>
<evidence type="ECO:0000256" key="1">
    <source>
        <dbReference type="SAM" id="MobiDB-lite"/>
    </source>
</evidence>
<sequence length="381" mass="41850">MPAALPPTSGHAHQQSSNQLGPIQNALLGENRSQRPSANAFPGLGNRAYFTKEYMNLLEEIKTTKVLDEAKKRIVGNRRGGGIQISGNSGESHTGQIRSTDRSEEMRAWVSFTLGDSLKLITKKLEEVDAKASVVAAEKEELVKLGAEKAVLEMAMRNKVKESSSEKRKRAMAVPVVSAAPASHARITPKNSAANARSRSSSKSRTRRVEISSDEDGDEDGVKQNLAPKLENSSDLSEVKKLLSELVQGLAGQKGKQCAVSPEPAPEPDVQNKDAEDVDLTQMPIKEEDADSDEDGLASYMKMRQDFYMSLHFSRVQELCKQRGVQYVRKDARSWELARLDLQEYVDQIKDVAPKAAAEPSRNQDNENLKDAYENGAVTGN</sequence>
<feature type="compositionally biased region" description="Basic and acidic residues" evidence="1">
    <location>
        <begin position="362"/>
        <end position="373"/>
    </location>
</feature>
<dbReference type="Proteomes" id="UP000265515">
    <property type="component" value="Unassembled WGS sequence"/>
</dbReference>
<feature type="region of interest" description="Disordered" evidence="1">
    <location>
        <begin position="79"/>
        <end position="102"/>
    </location>
</feature>
<feature type="compositionally biased region" description="Polar residues" evidence="1">
    <location>
        <begin position="11"/>
        <end position="22"/>
    </location>
</feature>
<organism evidence="2 3">
    <name type="scientific">Chara braunii</name>
    <name type="common">Braun's stonewort</name>
    <dbReference type="NCBI Taxonomy" id="69332"/>
    <lineage>
        <taxon>Eukaryota</taxon>
        <taxon>Viridiplantae</taxon>
        <taxon>Streptophyta</taxon>
        <taxon>Charophyceae</taxon>
        <taxon>Charales</taxon>
        <taxon>Characeae</taxon>
        <taxon>Chara</taxon>
    </lineage>
</organism>
<reference evidence="2 3" key="1">
    <citation type="journal article" date="2018" name="Cell">
        <title>The Chara Genome: Secondary Complexity and Implications for Plant Terrestrialization.</title>
        <authorList>
            <person name="Nishiyama T."/>
            <person name="Sakayama H."/>
            <person name="Vries J.D."/>
            <person name="Buschmann H."/>
            <person name="Saint-Marcoux D."/>
            <person name="Ullrich K.K."/>
            <person name="Haas F.B."/>
            <person name="Vanderstraeten L."/>
            <person name="Becker D."/>
            <person name="Lang D."/>
            <person name="Vosolsobe S."/>
            <person name="Rombauts S."/>
            <person name="Wilhelmsson P.K.I."/>
            <person name="Janitza P."/>
            <person name="Kern R."/>
            <person name="Heyl A."/>
            <person name="Rumpler F."/>
            <person name="Villalobos L.I.A.C."/>
            <person name="Clay J.M."/>
            <person name="Skokan R."/>
            <person name="Toyoda A."/>
            <person name="Suzuki Y."/>
            <person name="Kagoshima H."/>
            <person name="Schijlen E."/>
            <person name="Tajeshwar N."/>
            <person name="Catarino B."/>
            <person name="Hetherington A.J."/>
            <person name="Saltykova A."/>
            <person name="Bonnot C."/>
            <person name="Breuninger H."/>
            <person name="Symeonidi A."/>
            <person name="Radhakrishnan G.V."/>
            <person name="Van Nieuwerburgh F."/>
            <person name="Deforce D."/>
            <person name="Chang C."/>
            <person name="Karol K.G."/>
            <person name="Hedrich R."/>
            <person name="Ulvskov P."/>
            <person name="Glockner G."/>
            <person name="Delwiche C.F."/>
            <person name="Petrasek J."/>
            <person name="Van de Peer Y."/>
            <person name="Friml J."/>
            <person name="Beilby M."/>
            <person name="Dolan L."/>
            <person name="Kohara Y."/>
            <person name="Sugano S."/>
            <person name="Fujiyama A."/>
            <person name="Delaux P.-M."/>
            <person name="Quint M."/>
            <person name="TheiBen G."/>
            <person name="Hagemann M."/>
            <person name="Harholt J."/>
            <person name="Dunand C."/>
            <person name="Zachgo S."/>
            <person name="Langdale J."/>
            <person name="Maumus F."/>
            <person name="Straeten D.V.D."/>
            <person name="Gould S.B."/>
            <person name="Rensing S.A."/>
        </authorList>
    </citation>
    <scope>NUCLEOTIDE SEQUENCE [LARGE SCALE GENOMIC DNA]</scope>
    <source>
        <strain evidence="2 3">S276</strain>
    </source>
</reference>
<accession>A0A388JY06</accession>
<feature type="region of interest" description="Disordered" evidence="1">
    <location>
        <begin position="354"/>
        <end position="381"/>
    </location>
</feature>
<evidence type="ECO:0000313" key="3">
    <source>
        <dbReference type="Proteomes" id="UP000265515"/>
    </source>
</evidence>
<comment type="caution">
    <text evidence="2">The sequence shown here is derived from an EMBL/GenBank/DDBJ whole genome shotgun (WGS) entry which is preliminary data.</text>
</comment>
<feature type="region of interest" description="Disordered" evidence="1">
    <location>
        <begin position="253"/>
        <end position="274"/>
    </location>
</feature>
<protein>
    <submittedName>
        <fullName evidence="2">Uncharacterized protein</fullName>
    </submittedName>
</protein>
<proteinExistence type="predicted"/>
<evidence type="ECO:0000313" key="2">
    <source>
        <dbReference type="EMBL" id="GBG62657.1"/>
    </source>
</evidence>
<gene>
    <name evidence="2" type="ORF">CBR_g31676</name>
</gene>
<dbReference type="EMBL" id="BFEA01000031">
    <property type="protein sequence ID" value="GBG62657.1"/>
    <property type="molecule type" value="Genomic_DNA"/>
</dbReference>
<keyword evidence="3" id="KW-1185">Reference proteome</keyword>
<dbReference type="AlphaFoldDB" id="A0A388JY06"/>
<dbReference type="Gramene" id="GBG62657">
    <property type="protein sequence ID" value="GBG62657"/>
    <property type="gene ID" value="CBR_g31676"/>
</dbReference>
<feature type="compositionally biased region" description="Polar residues" evidence="1">
    <location>
        <begin position="85"/>
        <end position="98"/>
    </location>
</feature>
<name>A0A388JY06_CHABU</name>